<evidence type="ECO:0000256" key="2">
    <source>
        <dbReference type="ARBA" id="ARBA00022723"/>
    </source>
</evidence>
<dbReference type="AlphaFoldDB" id="A0A5N6WSZ1"/>
<dbReference type="InterPro" id="IPR051059">
    <property type="entry name" value="VerF-like"/>
</dbReference>
<organism evidence="9 10">
    <name type="scientific">Aspergillus sergii</name>
    <dbReference type="NCBI Taxonomy" id="1034303"/>
    <lineage>
        <taxon>Eukaryota</taxon>
        <taxon>Fungi</taxon>
        <taxon>Dikarya</taxon>
        <taxon>Ascomycota</taxon>
        <taxon>Pezizomycotina</taxon>
        <taxon>Eurotiomycetes</taxon>
        <taxon>Eurotiomycetidae</taxon>
        <taxon>Eurotiales</taxon>
        <taxon>Aspergillaceae</taxon>
        <taxon>Aspergillus</taxon>
        <taxon>Aspergillus subgen. Circumdati</taxon>
    </lineage>
</organism>
<dbReference type="SMART" id="SM00355">
    <property type="entry name" value="ZnF_C2H2"/>
    <property type="match status" value="2"/>
</dbReference>
<protein>
    <recommendedName>
        <fullName evidence="8">C2H2-type domain-containing protein</fullName>
    </recommendedName>
</protein>
<dbReference type="GO" id="GO:0000978">
    <property type="term" value="F:RNA polymerase II cis-regulatory region sequence-specific DNA binding"/>
    <property type="evidence" value="ECO:0007669"/>
    <property type="project" value="InterPro"/>
</dbReference>
<dbReference type="Gene3D" id="3.30.160.60">
    <property type="entry name" value="Classic Zinc Finger"/>
    <property type="match status" value="2"/>
</dbReference>
<keyword evidence="3" id="KW-0677">Repeat</keyword>
<dbReference type="EMBL" id="ML741826">
    <property type="protein sequence ID" value="KAE8323708.1"/>
    <property type="molecule type" value="Genomic_DNA"/>
</dbReference>
<proteinExistence type="predicted"/>
<keyword evidence="10" id="KW-1185">Reference proteome</keyword>
<sequence>MGSTKNTPTFSCDVCHETFRRQEHLDRHLRGHLGVRPFSCSLCSKSFSRRYELLHMEPLHLAYRHTETLCNGISARMASSRIRLF</sequence>
<dbReference type="InterPro" id="IPR036236">
    <property type="entry name" value="Znf_C2H2_sf"/>
</dbReference>
<evidence type="ECO:0000256" key="5">
    <source>
        <dbReference type="ARBA" id="ARBA00022833"/>
    </source>
</evidence>
<evidence type="ECO:0000256" key="3">
    <source>
        <dbReference type="ARBA" id="ARBA00022737"/>
    </source>
</evidence>
<evidence type="ECO:0000259" key="8">
    <source>
        <dbReference type="PROSITE" id="PS50157"/>
    </source>
</evidence>
<comment type="subcellular location">
    <subcellularLocation>
        <location evidence="1">Nucleus</location>
    </subcellularLocation>
</comment>
<dbReference type="SUPFAM" id="SSF57667">
    <property type="entry name" value="beta-beta-alpha zinc fingers"/>
    <property type="match status" value="1"/>
</dbReference>
<evidence type="ECO:0000256" key="7">
    <source>
        <dbReference type="PROSITE-ProRule" id="PRU00042"/>
    </source>
</evidence>
<reference evidence="10" key="1">
    <citation type="submission" date="2019-04" db="EMBL/GenBank/DDBJ databases">
        <title>Friends and foes A comparative genomics studyof 23 Aspergillus species from section Flavi.</title>
        <authorList>
            <consortium name="DOE Joint Genome Institute"/>
            <person name="Kjaerbolling I."/>
            <person name="Vesth T."/>
            <person name="Frisvad J.C."/>
            <person name="Nybo J.L."/>
            <person name="Theobald S."/>
            <person name="Kildgaard S."/>
            <person name="Isbrandt T."/>
            <person name="Kuo A."/>
            <person name="Sato A."/>
            <person name="Lyhne E.K."/>
            <person name="Kogle M.E."/>
            <person name="Wiebenga A."/>
            <person name="Kun R.S."/>
            <person name="Lubbers R.J."/>
            <person name="Makela M.R."/>
            <person name="Barry K."/>
            <person name="Chovatia M."/>
            <person name="Clum A."/>
            <person name="Daum C."/>
            <person name="Haridas S."/>
            <person name="He G."/>
            <person name="LaButti K."/>
            <person name="Lipzen A."/>
            <person name="Mondo S."/>
            <person name="Riley R."/>
            <person name="Salamov A."/>
            <person name="Simmons B.A."/>
            <person name="Magnuson J.K."/>
            <person name="Henrissat B."/>
            <person name="Mortensen U.H."/>
            <person name="Larsen T.O."/>
            <person name="Devries R.P."/>
            <person name="Grigoriev I.V."/>
            <person name="Machida M."/>
            <person name="Baker S.E."/>
            <person name="Andersen M.R."/>
        </authorList>
    </citation>
    <scope>NUCLEOTIDE SEQUENCE [LARGE SCALE GENOMIC DNA]</scope>
    <source>
        <strain evidence="10">CBS 130017</strain>
    </source>
</reference>
<keyword evidence="5" id="KW-0862">Zinc</keyword>
<evidence type="ECO:0000313" key="9">
    <source>
        <dbReference type="EMBL" id="KAE8323708.1"/>
    </source>
</evidence>
<dbReference type="InterPro" id="IPR013087">
    <property type="entry name" value="Znf_C2H2_type"/>
</dbReference>
<evidence type="ECO:0000256" key="4">
    <source>
        <dbReference type="ARBA" id="ARBA00022771"/>
    </source>
</evidence>
<dbReference type="PROSITE" id="PS00028">
    <property type="entry name" value="ZINC_FINGER_C2H2_1"/>
    <property type="match status" value="1"/>
</dbReference>
<accession>A0A5N6WSZ1</accession>
<evidence type="ECO:0000256" key="6">
    <source>
        <dbReference type="ARBA" id="ARBA00023242"/>
    </source>
</evidence>
<name>A0A5N6WSZ1_9EURO</name>
<feature type="domain" description="C2H2-type" evidence="8">
    <location>
        <begin position="38"/>
        <end position="65"/>
    </location>
</feature>
<dbReference type="PROSITE" id="PS50157">
    <property type="entry name" value="ZINC_FINGER_C2H2_2"/>
    <property type="match status" value="2"/>
</dbReference>
<evidence type="ECO:0000256" key="1">
    <source>
        <dbReference type="ARBA" id="ARBA00004123"/>
    </source>
</evidence>
<keyword evidence="2" id="KW-0479">Metal-binding</keyword>
<keyword evidence="4 7" id="KW-0863">Zinc-finger</keyword>
<dbReference type="Pfam" id="PF00096">
    <property type="entry name" value="zf-C2H2"/>
    <property type="match status" value="2"/>
</dbReference>
<dbReference type="PANTHER" id="PTHR40626:SF11">
    <property type="entry name" value="ZINC FINGER PROTEIN YPR022C"/>
    <property type="match status" value="1"/>
</dbReference>
<dbReference type="GO" id="GO:0000981">
    <property type="term" value="F:DNA-binding transcription factor activity, RNA polymerase II-specific"/>
    <property type="evidence" value="ECO:0007669"/>
    <property type="project" value="InterPro"/>
</dbReference>
<feature type="domain" description="C2H2-type" evidence="8">
    <location>
        <begin position="10"/>
        <end position="37"/>
    </location>
</feature>
<dbReference type="PANTHER" id="PTHR40626">
    <property type="entry name" value="MIP31509P"/>
    <property type="match status" value="1"/>
</dbReference>
<keyword evidence="6" id="KW-0539">Nucleus</keyword>
<dbReference type="GO" id="GO:0008270">
    <property type="term" value="F:zinc ion binding"/>
    <property type="evidence" value="ECO:0007669"/>
    <property type="project" value="UniProtKB-KW"/>
</dbReference>
<dbReference type="GO" id="GO:0005634">
    <property type="term" value="C:nucleus"/>
    <property type="evidence" value="ECO:0007669"/>
    <property type="project" value="UniProtKB-SubCell"/>
</dbReference>
<dbReference type="Proteomes" id="UP000325945">
    <property type="component" value="Unassembled WGS sequence"/>
</dbReference>
<gene>
    <name evidence="9" type="ORF">BDV39DRAFT_181676</name>
</gene>
<dbReference type="GO" id="GO:0000785">
    <property type="term" value="C:chromatin"/>
    <property type="evidence" value="ECO:0007669"/>
    <property type="project" value="TreeGrafter"/>
</dbReference>
<evidence type="ECO:0000313" key="10">
    <source>
        <dbReference type="Proteomes" id="UP000325945"/>
    </source>
</evidence>